<dbReference type="eggNOG" id="ENOG502S1K7">
    <property type="taxonomic scope" value="Eukaryota"/>
</dbReference>
<evidence type="ECO:0000313" key="4">
    <source>
        <dbReference type="Proteomes" id="UP000019132"/>
    </source>
</evidence>
<dbReference type="InParanoid" id="K3X3T7"/>
<protein>
    <submittedName>
        <fullName evidence="3">Uncharacterized protein</fullName>
    </submittedName>
</protein>
<dbReference type="OMA" id="ITNECDA"/>
<keyword evidence="4" id="KW-1185">Reference proteome</keyword>
<evidence type="ECO:0000256" key="2">
    <source>
        <dbReference type="SAM" id="MobiDB-lite"/>
    </source>
</evidence>
<feature type="compositionally biased region" description="Basic residues" evidence="2">
    <location>
        <begin position="299"/>
        <end position="309"/>
    </location>
</feature>
<keyword evidence="1" id="KW-0175">Coiled coil</keyword>
<proteinExistence type="predicted"/>
<name>K3X3T7_GLOUD</name>
<feature type="compositionally biased region" description="Low complexity" evidence="2">
    <location>
        <begin position="239"/>
        <end position="270"/>
    </location>
</feature>
<evidence type="ECO:0000256" key="1">
    <source>
        <dbReference type="SAM" id="Coils"/>
    </source>
</evidence>
<reference evidence="3" key="3">
    <citation type="submission" date="2015-02" db="UniProtKB">
        <authorList>
            <consortium name="EnsemblProtists"/>
        </authorList>
    </citation>
    <scope>IDENTIFICATION</scope>
    <source>
        <strain evidence="3">DAOM BR144</strain>
    </source>
</reference>
<dbReference type="EnsemblProtists" id="PYU1_T011886">
    <property type="protein sequence ID" value="PYU1_T011886"/>
    <property type="gene ID" value="PYU1_G011860"/>
</dbReference>
<feature type="compositionally biased region" description="Polar residues" evidence="2">
    <location>
        <begin position="323"/>
        <end position="332"/>
    </location>
</feature>
<feature type="region of interest" description="Disordered" evidence="2">
    <location>
        <begin position="231"/>
        <end position="376"/>
    </location>
</feature>
<reference evidence="4" key="1">
    <citation type="journal article" date="2010" name="Genome Biol.">
        <title>Genome sequence of the necrotrophic plant pathogen Pythium ultimum reveals original pathogenicity mechanisms and effector repertoire.</title>
        <authorList>
            <person name="Levesque C.A."/>
            <person name="Brouwer H."/>
            <person name="Cano L."/>
            <person name="Hamilton J.P."/>
            <person name="Holt C."/>
            <person name="Huitema E."/>
            <person name="Raffaele S."/>
            <person name="Robideau G.P."/>
            <person name="Thines M."/>
            <person name="Win J."/>
            <person name="Zerillo M.M."/>
            <person name="Beakes G.W."/>
            <person name="Boore J.L."/>
            <person name="Busam D."/>
            <person name="Dumas B."/>
            <person name="Ferriera S."/>
            <person name="Fuerstenberg S.I."/>
            <person name="Gachon C.M."/>
            <person name="Gaulin E."/>
            <person name="Govers F."/>
            <person name="Grenville-Briggs L."/>
            <person name="Horner N."/>
            <person name="Hostetler J."/>
            <person name="Jiang R.H."/>
            <person name="Johnson J."/>
            <person name="Krajaejun T."/>
            <person name="Lin H."/>
            <person name="Meijer H.J."/>
            <person name="Moore B."/>
            <person name="Morris P."/>
            <person name="Phuntmart V."/>
            <person name="Puiu D."/>
            <person name="Shetty J."/>
            <person name="Stajich J.E."/>
            <person name="Tripathy S."/>
            <person name="Wawra S."/>
            <person name="van West P."/>
            <person name="Whitty B.R."/>
            <person name="Coutinho P.M."/>
            <person name="Henrissat B."/>
            <person name="Martin F."/>
            <person name="Thomas P.D."/>
            <person name="Tyler B.M."/>
            <person name="De Vries R.P."/>
            <person name="Kamoun S."/>
            <person name="Yandell M."/>
            <person name="Tisserat N."/>
            <person name="Buell C.R."/>
        </authorList>
    </citation>
    <scope>NUCLEOTIDE SEQUENCE</scope>
    <source>
        <strain evidence="4">DAOM:BR144</strain>
    </source>
</reference>
<organism evidence="3 4">
    <name type="scientific">Globisporangium ultimum (strain ATCC 200006 / CBS 805.95 / DAOM BR144)</name>
    <name type="common">Pythium ultimum</name>
    <dbReference type="NCBI Taxonomy" id="431595"/>
    <lineage>
        <taxon>Eukaryota</taxon>
        <taxon>Sar</taxon>
        <taxon>Stramenopiles</taxon>
        <taxon>Oomycota</taxon>
        <taxon>Peronosporomycetes</taxon>
        <taxon>Pythiales</taxon>
        <taxon>Pythiaceae</taxon>
        <taxon>Globisporangium</taxon>
    </lineage>
</organism>
<accession>K3X3T7</accession>
<feature type="coiled-coil region" evidence="1">
    <location>
        <begin position="79"/>
        <end position="106"/>
    </location>
</feature>
<dbReference type="VEuPathDB" id="FungiDB:PYU1_G011860"/>
<dbReference type="EMBL" id="GL376637">
    <property type="status" value="NOT_ANNOTATED_CDS"/>
    <property type="molecule type" value="Genomic_DNA"/>
</dbReference>
<dbReference type="AlphaFoldDB" id="K3X3T7"/>
<dbReference type="Proteomes" id="UP000019132">
    <property type="component" value="Unassembled WGS sequence"/>
</dbReference>
<sequence>MAANTSSSMQRGEAYYRDLMLQMQSEFARAFAALEKQITCLTAHTTCWRSRNNSSKRTSEIVSLKQELEVVFHERQLEQQQANGMIKELQEELMMAQEDFQSERVQLQTRDDSITNECDALKMLLRQEQDYWTRFEKTKQTEVEAMNERLAEAKADARQSKERNDSLCREIKLLQNRVDAAVRTSRNFEHRLKMLSHQKQDEQMDLEAQVHRLKRKVSEKREQNKYLSEELAKARADAVPATTSSSRRPRSAVTSLRSPMSSSSMSSGVSDPATDETYAPRYHSTSNNNNQEDHDEHHTRHRRDKRHLRTRDIALTLPAKVVTKQTAASQKDLSYAPTSPTASSPDMTPPTTPHKNDNNSRHRVSSGKSKRVDQELSDLRRKLNACMQFDISS</sequence>
<feature type="compositionally biased region" description="Low complexity" evidence="2">
    <location>
        <begin position="337"/>
        <end position="346"/>
    </location>
</feature>
<reference evidence="4" key="2">
    <citation type="submission" date="2010-04" db="EMBL/GenBank/DDBJ databases">
        <authorList>
            <person name="Buell R."/>
            <person name="Hamilton J."/>
            <person name="Hostetler J."/>
        </authorList>
    </citation>
    <scope>NUCLEOTIDE SEQUENCE [LARGE SCALE GENOMIC DNA]</scope>
    <source>
        <strain evidence="4">DAOM:BR144</strain>
    </source>
</reference>
<dbReference type="STRING" id="431595.K3X3T7"/>
<evidence type="ECO:0000313" key="3">
    <source>
        <dbReference type="EnsemblProtists" id="PYU1_T011886"/>
    </source>
</evidence>
<dbReference type="HOGENOM" id="CLU_703009_0_0_1"/>